<dbReference type="AlphaFoldDB" id="A0A9X1B4Y3"/>
<dbReference type="Proteomes" id="UP001138768">
    <property type="component" value="Unassembled WGS sequence"/>
</dbReference>
<dbReference type="RefSeq" id="WP_200244083.1">
    <property type="nucleotide sequence ID" value="NZ_NRRY01000017.1"/>
</dbReference>
<comment type="caution">
    <text evidence="1">The sequence shown here is derived from an EMBL/GenBank/DDBJ whole genome shotgun (WGS) entry which is preliminary data.</text>
</comment>
<gene>
    <name evidence="1" type="ORF">CKO42_11840</name>
</gene>
<proteinExistence type="predicted"/>
<evidence type="ECO:0000313" key="2">
    <source>
        <dbReference type="Proteomes" id="UP001138768"/>
    </source>
</evidence>
<keyword evidence="2" id="KW-1185">Reference proteome</keyword>
<reference evidence="1 2" key="1">
    <citation type="journal article" date="2020" name="Microorganisms">
        <title>Osmotic Adaptation and Compatible Solute Biosynthesis of Phototrophic Bacteria as Revealed from Genome Analyses.</title>
        <authorList>
            <person name="Imhoff J.F."/>
            <person name="Rahn T."/>
            <person name="Kunzel S."/>
            <person name="Keller A."/>
            <person name="Neulinger S.C."/>
        </authorList>
    </citation>
    <scope>NUCLEOTIDE SEQUENCE [LARGE SCALE GENOMIC DNA]</scope>
    <source>
        <strain evidence="1 2">DSM 25653</strain>
    </source>
</reference>
<evidence type="ECO:0000313" key="1">
    <source>
        <dbReference type="EMBL" id="MBK1619112.1"/>
    </source>
</evidence>
<organism evidence="1 2">
    <name type="scientific">Lamprobacter modestohalophilus</name>
    <dbReference type="NCBI Taxonomy" id="1064514"/>
    <lineage>
        <taxon>Bacteria</taxon>
        <taxon>Pseudomonadati</taxon>
        <taxon>Pseudomonadota</taxon>
        <taxon>Gammaproteobacteria</taxon>
        <taxon>Chromatiales</taxon>
        <taxon>Chromatiaceae</taxon>
        <taxon>Lamprobacter</taxon>
    </lineage>
</organism>
<dbReference type="EMBL" id="NRRY01000017">
    <property type="protein sequence ID" value="MBK1619112.1"/>
    <property type="molecule type" value="Genomic_DNA"/>
</dbReference>
<protein>
    <submittedName>
        <fullName evidence="1">Uncharacterized protein</fullName>
    </submittedName>
</protein>
<sequence length="71" mass="7941">MWQDPIVAETRALRDEYARQFNYDINDIFKDLMAKQAAHPERVVAFPPRKPAVSTVVAQQGAPADARTSLG</sequence>
<name>A0A9X1B4Y3_9GAMM</name>
<accession>A0A9X1B4Y3</accession>